<protein>
    <recommendedName>
        <fullName evidence="4">Ribosomal protein uL3 glutamine methyltransferase</fullName>
        <shortName evidence="4">uL3 MTase</shortName>
        <ecNumber evidence="4">2.1.1.298</ecNumber>
    </recommendedName>
    <alternativeName>
        <fullName evidence="4">N5-glutamine methyltransferase PrmB</fullName>
    </alternativeName>
</protein>
<keyword evidence="1 4" id="KW-0489">Methyltransferase</keyword>
<dbReference type="GO" id="GO:0036009">
    <property type="term" value="F:protein-glutamine N-methyltransferase activity"/>
    <property type="evidence" value="ECO:0007669"/>
    <property type="project" value="UniProtKB-UniRule"/>
</dbReference>
<dbReference type="EMBL" id="QGTJ01000001">
    <property type="protein sequence ID" value="PWV65824.1"/>
    <property type="molecule type" value="Genomic_DNA"/>
</dbReference>
<dbReference type="InterPro" id="IPR002052">
    <property type="entry name" value="DNA_methylase_N6_adenine_CS"/>
</dbReference>
<evidence type="ECO:0000256" key="3">
    <source>
        <dbReference type="ARBA" id="ARBA00022691"/>
    </source>
</evidence>
<evidence type="ECO:0000313" key="6">
    <source>
        <dbReference type="EMBL" id="PWV65824.1"/>
    </source>
</evidence>
<dbReference type="InterPro" id="IPR007848">
    <property type="entry name" value="Small_mtfrase_dom"/>
</dbReference>
<evidence type="ECO:0000256" key="4">
    <source>
        <dbReference type="HAMAP-Rule" id="MF_02125"/>
    </source>
</evidence>
<dbReference type="EC" id="2.1.1.298" evidence="4"/>
<dbReference type="InterPro" id="IPR004556">
    <property type="entry name" value="HemK-like"/>
</dbReference>
<dbReference type="PANTHER" id="PTHR47806:SF1">
    <property type="entry name" value="RIBOSOMAL PROTEIN UL3 GLUTAMINE METHYLTRANSFERASE"/>
    <property type="match status" value="1"/>
</dbReference>
<keyword evidence="6" id="KW-0689">Ribosomal protein</keyword>
<dbReference type="SUPFAM" id="SSF53335">
    <property type="entry name" value="S-adenosyl-L-methionine-dependent methyltransferases"/>
    <property type="match status" value="1"/>
</dbReference>
<keyword evidence="2 4" id="KW-0808">Transferase</keyword>
<dbReference type="GO" id="GO:0005829">
    <property type="term" value="C:cytosol"/>
    <property type="evidence" value="ECO:0007669"/>
    <property type="project" value="TreeGrafter"/>
</dbReference>
<evidence type="ECO:0000256" key="2">
    <source>
        <dbReference type="ARBA" id="ARBA00022679"/>
    </source>
</evidence>
<name>A0A317N119_9GAMM</name>
<dbReference type="GO" id="GO:0003676">
    <property type="term" value="F:nucleic acid binding"/>
    <property type="evidence" value="ECO:0007669"/>
    <property type="project" value="InterPro"/>
</dbReference>
<dbReference type="RefSeq" id="WP_110016814.1">
    <property type="nucleotide sequence ID" value="NZ_QGTJ01000001.1"/>
</dbReference>
<accession>A0A317N119</accession>
<keyword evidence="6" id="KW-0687">Ribonucleoprotein</keyword>
<comment type="function">
    <text evidence="4">Methylates ribosomal protein uL3 on a specific glutamine residue.</text>
</comment>
<dbReference type="Proteomes" id="UP000246569">
    <property type="component" value="Unassembled WGS sequence"/>
</dbReference>
<comment type="caution">
    <text evidence="6">The sequence shown here is derived from an EMBL/GenBank/DDBJ whole genome shotgun (WGS) entry which is preliminary data.</text>
</comment>
<dbReference type="Pfam" id="PF05175">
    <property type="entry name" value="MTS"/>
    <property type="match status" value="1"/>
</dbReference>
<feature type="domain" description="Methyltransferase small" evidence="5">
    <location>
        <begin position="128"/>
        <end position="210"/>
    </location>
</feature>
<proteinExistence type="inferred from homology"/>
<dbReference type="GO" id="GO:0005840">
    <property type="term" value="C:ribosome"/>
    <property type="evidence" value="ECO:0007669"/>
    <property type="project" value="UniProtKB-KW"/>
</dbReference>
<organism evidence="6 7">
    <name type="scientific">Plasticicumulans acidivorans</name>
    <dbReference type="NCBI Taxonomy" id="886464"/>
    <lineage>
        <taxon>Bacteria</taxon>
        <taxon>Pseudomonadati</taxon>
        <taxon>Pseudomonadota</taxon>
        <taxon>Gammaproteobacteria</taxon>
        <taxon>Candidatus Competibacteraceae</taxon>
        <taxon>Plasticicumulans</taxon>
    </lineage>
</organism>
<dbReference type="NCBIfam" id="TIGR00536">
    <property type="entry name" value="hemK_fam"/>
    <property type="match status" value="1"/>
</dbReference>
<keyword evidence="3 4" id="KW-0949">S-adenosyl-L-methionine</keyword>
<evidence type="ECO:0000259" key="5">
    <source>
        <dbReference type="Pfam" id="PF05175"/>
    </source>
</evidence>
<dbReference type="PANTHER" id="PTHR47806">
    <property type="entry name" value="50S RIBOSOMAL PROTEIN L3 GLUTAMINE METHYLTRANSFERASE"/>
    <property type="match status" value="1"/>
</dbReference>
<dbReference type="NCBIfam" id="TIGR03533">
    <property type="entry name" value="L3_gln_methyl"/>
    <property type="match status" value="1"/>
</dbReference>
<dbReference type="InterPro" id="IPR017127">
    <property type="entry name" value="Ribosome_uL3_MTase"/>
</dbReference>
<gene>
    <name evidence="4" type="primary">prmB</name>
    <name evidence="6" type="ORF">C7443_101309</name>
</gene>
<dbReference type="InterPro" id="IPR029063">
    <property type="entry name" value="SAM-dependent_MTases_sf"/>
</dbReference>
<dbReference type="PIRSF" id="PIRSF037167">
    <property type="entry name" value="Mtase_YfcB_prd"/>
    <property type="match status" value="1"/>
</dbReference>
<sequence>MTDLSLLAHLHTIRDLIRWGASHMNGAGLYFGHGTADAIDESAAIVLHALHLPPDLHVEYFHANLTPDEKRDILELFERRINERVPVPYLTQQAWFMGMPFFVDERVLIPRSPIAELIERQFSPWIKAETVTHILDLCTGSGCIGIACAHAFPEAEVDLVDISRDALDVAEINIIEHGVEDRVEAIESDLFSELEDRVYQLIVSNPPYVGSEEMAGLPAEYGHEPALALASGEDGLDATLQILRAAPQHLSDDGVLVVEVGNAQWALRERLPEVPFLWLDFERGGEGVFLLTAAELREHAAAIAAA</sequence>
<evidence type="ECO:0000256" key="1">
    <source>
        <dbReference type="ARBA" id="ARBA00022603"/>
    </source>
</evidence>
<dbReference type="OrthoDB" id="9800643at2"/>
<dbReference type="GO" id="GO:0032259">
    <property type="term" value="P:methylation"/>
    <property type="evidence" value="ECO:0007669"/>
    <property type="project" value="UniProtKB-KW"/>
</dbReference>
<dbReference type="PROSITE" id="PS00092">
    <property type="entry name" value="N6_MTASE"/>
    <property type="match status" value="1"/>
</dbReference>
<comment type="similarity">
    <text evidence="4">Belongs to the protein N5-glutamine methyltransferase family. PrmB subfamily.</text>
</comment>
<dbReference type="Gene3D" id="3.40.50.150">
    <property type="entry name" value="Vaccinia Virus protein VP39"/>
    <property type="match status" value="1"/>
</dbReference>
<reference evidence="6 7" key="1">
    <citation type="submission" date="2018-05" db="EMBL/GenBank/DDBJ databases">
        <title>Genomic Encyclopedia of Type Strains, Phase IV (KMG-IV): sequencing the most valuable type-strain genomes for metagenomic binning, comparative biology and taxonomic classification.</title>
        <authorList>
            <person name="Goeker M."/>
        </authorList>
    </citation>
    <scope>NUCLEOTIDE SEQUENCE [LARGE SCALE GENOMIC DNA]</scope>
    <source>
        <strain evidence="6 7">DSM 23606</strain>
    </source>
</reference>
<comment type="catalytic activity">
    <reaction evidence="4">
        <text>L-glutaminyl-[ribosomal protein uL3] + S-adenosyl-L-methionine = N(5)-methyl-L-glutaminyl-[ribosomal protein uL3] + S-adenosyl-L-homocysteine + H(+)</text>
        <dbReference type="Rhea" id="RHEA:45020"/>
        <dbReference type="Rhea" id="RHEA-COMP:11063"/>
        <dbReference type="Rhea" id="RHEA-COMP:11064"/>
        <dbReference type="ChEBI" id="CHEBI:15378"/>
        <dbReference type="ChEBI" id="CHEBI:30011"/>
        <dbReference type="ChEBI" id="CHEBI:57856"/>
        <dbReference type="ChEBI" id="CHEBI:59789"/>
        <dbReference type="ChEBI" id="CHEBI:61891"/>
        <dbReference type="EC" id="2.1.1.298"/>
    </reaction>
</comment>
<dbReference type="AlphaFoldDB" id="A0A317N119"/>
<dbReference type="Gene3D" id="1.10.8.10">
    <property type="entry name" value="DNA helicase RuvA subunit, C-terminal domain"/>
    <property type="match status" value="1"/>
</dbReference>
<keyword evidence="7" id="KW-1185">Reference proteome</keyword>
<dbReference type="HAMAP" id="MF_02125">
    <property type="entry name" value="L3_methyltr_PrmB"/>
    <property type="match status" value="1"/>
</dbReference>
<dbReference type="CDD" id="cd02440">
    <property type="entry name" value="AdoMet_MTases"/>
    <property type="match status" value="1"/>
</dbReference>
<dbReference type="FunFam" id="3.40.50.150:FF:000042">
    <property type="entry name" value="50S ribosomal protein L3 glutamine methyltransferase"/>
    <property type="match status" value="1"/>
</dbReference>
<evidence type="ECO:0000313" key="7">
    <source>
        <dbReference type="Proteomes" id="UP000246569"/>
    </source>
</evidence>